<dbReference type="Pfam" id="PF12802">
    <property type="entry name" value="MarR_2"/>
    <property type="match status" value="1"/>
</dbReference>
<feature type="domain" description="HTH marR-type" evidence="1">
    <location>
        <begin position="1"/>
        <end position="139"/>
    </location>
</feature>
<dbReference type="InterPro" id="IPR039422">
    <property type="entry name" value="MarR/SlyA-like"/>
</dbReference>
<dbReference type="AlphaFoldDB" id="A0A9X2SHP1"/>
<dbReference type="InterPro" id="IPR036388">
    <property type="entry name" value="WH-like_DNA-bd_sf"/>
</dbReference>
<dbReference type="InterPro" id="IPR036390">
    <property type="entry name" value="WH_DNA-bd_sf"/>
</dbReference>
<comment type="caution">
    <text evidence="2">The sequence shown here is derived from an EMBL/GenBank/DDBJ whole genome shotgun (WGS) entry which is preliminary data.</text>
</comment>
<name>A0A9X2SHP1_9PSEU</name>
<dbReference type="PANTHER" id="PTHR33164:SF106">
    <property type="entry name" value="TRANSCRIPTIONAL REGULATORY PROTEIN"/>
    <property type="match status" value="1"/>
</dbReference>
<evidence type="ECO:0000313" key="3">
    <source>
        <dbReference type="Proteomes" id="UP001144096"/>
    </source>
</evidence>
<keyword evidence="3" id="KW-1185">Reference proteome</keyword>
<dbReference type="Gene3D" id="1.10.10.10">
    <property type="entry name" value="Winged helix-like DNA-binding domain superfamily/Winged helix DNA-binding domain"/>
    <property type="match status" value="1"/>
</dbReference>
<dbReference type="PROSITE" id="PS50995">
    <property type="entry name" value="HTH_MARR_2"/>
    <property type="match status" value="1"/>
</dbReference>
<gene>
    <name evidence="2" type="ORF">M8542_07150</name>
</gene>
<sequence length="152" mass="15924">MEDGPVALRVNFALRELLALARDVELALARRLGLGPTDVQALQHLAFGEAMGTVGLADALKIRSASATVLVDRLEAAGHVRRGPHPSDGRRVTLVVSEAARAEVRAALAPLVDAVTRLTESLPPEHAEVVARFLGGTTEILRAYAAGAPDPG</sequence>
<dbReference type="GO" id="GO:0003700">
    <property type="term" value="F:DNA-binding transcription factor activity"/>
    <property type="evidence" value="ECO:0007669"/>
    <property type="project" value="InterPro"/>
</dbReference>
<dbReference type="EMBL" id="JAMXQV010000002">
    <property type="protein sequence ID" value="MCR6482589.1"/>
    <property type="molecule type" value="Genomic_DNA"/>
</dbReference>
<evidence type="ECO:0000259" key="1">
    <source>
        <dbReference type="PROSITE" id="PS50995"/>
    </source>
</evidence>
<organism evidence="2 3">
    <name type="scientific">Amycolatopsis iheyensis</name>
    <dbReference type="NCBI Taxonomy" id="2945988"/>
    <lineage>
        <taxon>Bacteria</taxon>
        <taxon>Bacillati</taxon>
        <taxon>Actinomycetota</taxon>
        <taxon>Actinomycetes</taxon>
        <taxon>Pseudonocardiales</taxon>
        <taxon>Pseudonocardiaceae</taxon>
        <taxon>Amycolatopsis</taxon>
    </lineage>
</organism>
<accession>A0A9X2SHP1</accession>
<dbReference type="InterPro" id="IPR000835">
    <property type="entry name" value="HTH_MarR-typ"/>
</dbReference>
<reference evidence="2" key="1">
    <citation type="submission" date="2022-06" db="EMBL/GenBank/DDBJ databases">
        <title>Amycolatopsis iheyaensis sp. nov., a new species of the genus Amycolatopsis isolated from soil in Iheya island, Japan.</title>
        <authorList>
            <person name="Ngamcharungchit C."/>
            <person name="Kanto H."/>
            <person name="Take A."/>
            <person name="Intra B."/>
            <person name="Matsumoto A."/>
            <person name="Panbangred W."/>
            <person name="Inahashi Y."/>
        </authorList>
    </citation>
    <scope>NUCLEOTIDE SEQUENCE</scope>
    <source>
        <strain evidence="2">OK19-0408</strain>
    </source>
</reference>
<proteinExistence type="predicted"/>
<protein>
    <submittedName>
        <fullName evidence="2">MarR family winged helix-turn-helix transcriptional regulator</fullName>
    </submittedName>
</protein>
<dbReference type="Proteomes" id="UP001144096">
    <property type="component" value="Unassembled WGS sequence"/>
</dbReference>
<dbReference type="SMART" id="SM00347">
    <property type="entry name" value="HTH_MARR"/>
    <property type="match status" value="1"/>
</dbReference>
<dbReference type="RefSeq" id="WP_257919210.1">
    <property type="nucleotide sequence ID" value="NZ_JAMXQV010000002.1"/>
</dbReference>
<dbReference type="GO" id="GO:0006950">
    <property type="term" value="P:response to stress"/>
    <property type="evidence" value="ECO:0007669"/>
    <property type="project" value="TreeGrafter"/>
</dbReference>
<evidence type="ECO:0000313" key="2">
    <source>
        <dbReference type="EMBL" id="MCR6482589.1"/>
    </source>
</evidence>
<dbReference type="SUPFAM" id="SSF46785">
    <property type="entry name" value="Winged helix' DNA-binding domain"/>
    <property type="match status" value="1"/>
</dbReference>
<dbReference type="PANTHER" id="PTHR33164">
    <property type="entry name" value="TRANSCRIPTIONAL REGULATOR, MARR FAMILY"/>
    <property type="match status" value="1"/>
</dbReference>